<dbReference type="AlphaFoldDB" id="A0A0C9YVK3"/>
<dbReference type="EMBL" id="KN833690">
    <property type="protein sequence ID" value="KIK29065.1"/>
    <property type="molecule type" value="Genomic_DNA"/>
</dbReference>
<dbReference type="OrthoDB" id="10514548at2759"/>
<evidence type="ECO:0000313" key="2">
    <source>
        <dbReference type="Proteomes" id="UP000054018"/>
    </source>
</evidence>
<protein>
    <submittedName>
        <fullName evidence="1">Uncharacterized protein</fullName>
    </submittedName>
</protein>
<proteinExistence type="predicted"/>
<dbReference type="Proteomes" id="UP000054018">
    <property type="component" value="Unassembled WGS sequence"/>
</dbReference>
<name>A0A0C9YVK3_9AGAM</name>
<dbReference type="HOGENOM" id="CLU_2211020_0_0_1"/>
<evidence type="ECO:0000313" key="1">
    <source>
        <dbReference type="EMBL" id="KIK29065.1"/>
    </source>
</evidence>
<accession>A0A0C9YVK3</accession>
<organism evidence="1 2">
    <name type="scientific">Pisolithus microcarpus 441</name>
    <dbReference type="NCBI Taxonomy" id="765257"/>
    <lineage>
        <taxon>Eukaryota</taxon>
        <taxon>Fungi</taxon>
        <taxon>Dikarya</taxon>
        <taxon>Basidiomycota</taxon>
        <taxon>Agaricomycotina</taxon>
        <taxon>Agaricomycetes</taxon>
        <taxon>Agaricomycetidae</taxon>
        <taxon>Boletales</taxon>
        <taxon>Sclerodermatineae</taxon>
        <taxon>Pisolithaceae</taxon>
        <taxon>Pisolithus</taxon>
    </lineage>
</organism>
<sequence>MAGSLLVVQPKIVRPEWPDGCARVLEVPGKMGQCMDSRVIIHGGKPEGINLEMSNVCAREPGTEHDHEPTMPVTGSTNPVLLNLVLNHPGCKIHWSTDLPKSGALRL</sequence>
<reference evidence="1 2" key="1">
    <citation type="submission" date="2014-04" db="EMBL/GenBank/DDBJ databases">
        <authorList>
            <consortium name="DOE Joint Genome Institute"/>
            <person name="Kuo A."/>
            <person name="Kohler A."/>
            <person name="Costa M.D."/>
            <person name="Nagy L.G."/>
            <person name="Floudas D."/>
            <person name="Copeland A."/>
            <person name="Barry K.W."/>
            <person name="Cichocki N."/>
            <person name="Veneault-Fourrey C."/>
            <person name="LaButti K."/>
            <person name="Lindquist E.A."/>
            <person name="Lipzen A."/>
            <person name="Lundell T."/>
            <person name="Morin E."/>
            <person name="Murat C."/>
            <person name="Sun H."/>
            <person name="Tunlid A."/>
            <person name="Henrissat B."/>
            <person name="Grigoriev I.V."/>
            <person name="Hibbett D.S."/>
            <person name="Martin F."/>
            <person name="Nordberg H.P."/>
            <person name="Cantor M.N."/>
            <person name="Hua S.X."/>
        </authorList>
    </citation>
    <scope>NUCLEOTIDE SEQUENCE [LARGE SCALE GENOMIC DNA]</scope>
    <source>
        <strain evidence="1 2">441</strain>
    </source>
</reference>
<reference evidence="2" key="2">
    <citation type="submission" date="2015-01" db="EMBL/GenBank/DDBJ databases">
        <title>Evolutionary Origins and Diversification of the Mycorrhizal Mutualists.</title>
        <authorList>
            <consortium name="DOE Joint Genome Institute"/>
            <consortium name="Mycorrhizal Genomics Consortium"/>
            <person name="Kohler A."/>
            <person name="Kuo A."/>
            <person name="Nagy L.G."/>
            <person name="Floudas D."/>
            <person name="Copeland A."/>
            <person name="Barry K.W."/>
            <person name="Cichocki N."/>
            <person name="Veneault-Fourrey C."/>
            <person name="LaButti K."/>
            <person name="Lindquist E.A."/>
            <person name="Lipzen A."/>
            <person name="Lundell T."/>
            <person name="Morin E."/>
            <person name="Murat C."/>
            <person name="Riley R."/>
            <person name="Ohm R."/>
            <person name="Sun H."/>
            <person name="Tunlid A."/>
            <person name="Henrissat B."/>
            <person name="Grigoriev I.V."/>
            <person name="Hibbett D.S."/>
            <person name="Martin F."/>
        </authorList>
    </citation>
    <scope>NUCLEOTIDE SEQUENCE [LARGE SCALE GENOMIC DNA]</scope>
    <source>
        <strain evidence="2">441</strain>
    </source>
</reference>
<gene>
    <name evidence="1" type="ORF">PISMIDRAFT_672461</name>
</gene>
<keyword evidence="2" id="KW-1185">Reference proteome</keyword>